<dbReference type="InParanoid" id="T1FZM9"/>
<dbReference type="InterPro" id="IPR003591">
    <property type="entry name" value="Leu-rich_rpt_typical-subtyp"/>
</dbReference>
<dbReference type="PANTHER" id="PTHR24369">
    <property type="entry name" value="ANTIGEN BSP, PUTATIVE-RELATED"/>
    <property type="match status" value="1"/>
</dbReference>
<dbReference type="GO" id="GO:0099104">
    <property type="term" value="F:potassium channel activator activity"/>
    <property type="evidence" value="ECO:0000318"/>
    <property type="project" value="GO_Central"/>
</dbReference>
<protein>
    <recommendedName>
        <fullName evidence="4">LRRCT domain-containing protein</fullName>
    </recommendedName>
</protein>
<dbReference type="GO" id="GO:0008076">
    <property type="term" value="C:voltage-gated potassium channel complex"/>
    <property type="evidence" value="ECO:0000318"/>
    <property type="project" value="GO_Central"/>
</dbReference>
<gene>
    <name evidence="6" type="primary">20214277</name>
    <name evidence="5" type="ORF">HELRODRAFT_68977</name>
</gene>
<dbReference type="SMART" id="SM00082">
    <property type="entry name" value="LRRCT"/>
    <property type="match status" value="1"/>
</dbReference>
<dbReference type="Pfam" id="PF13855">
    <property type="entry name" value="LRR_8"/>
    <property type="match status" value="1"/>
</dbReference>
<dbReference type="Gene3D" id="3.80.10.10">
    <property type="entry name" value="Ribonuclease Inhibitor"/>
    <property type="match status" value="2"/>
</dbReference>
<dbReference type="RefSeq" id="XP_009027238.1">
    <property type="nucleotide sequence ID" value="XM_009028990.1"/>
</dbReference>
<organism evidence="6 7">
    <name type="scientific">Helobdella robusta</name>
    <name type="common">Californian leech</name>
    <dbReference type="NCBI Taxonomy" id="6412"/>
    <lineage>
        <taxon>Eukaryota</taxon>
        <taxon>Metazoa</taxon>
        <taxon>Spiralia</taxon>
        <taxon>Lophotrochozoa</taxon>
        <taxon>Annelida</taxon>
        <taxon>Clitellata</taxon>
        <taxon>Hirudinea</taxon>
        <taxon>Rhynchobdellida</taxon>
        <taxon>Glossiphoniidae</taxon>
        <taxon>Helobdella</taxon>
    </lineage>
</organism>
<dbReference type="AlphaFoldDB" id="T1FZM9"/>
<dbReference type="InterPro" id="IPR001611">
    <property type="entry name" value="Leu-rich_rpt"/>
</dbReference>
<proteinExistence type="predicted"/>
<dbReference type="KEGG" id="hro:HELRODRAFT_68977"/>
<evidence type="ECO:0000313" key="7">
    <source>
        <dbReference type="Proteomes" id="UP000015101"/>
    </source>
</evidence>
<evidence type="ECO:0000256" key="2">
    <source>
        <dbReference type="ARBA" id="ARBA00022729"/>
    </source>
</evidence>
<keyword evidence="2" id="KW-0732">Signal</keyword>
<dbReference type="Proteomes" id="UP000015101">
    <property type="component" value="Unassembled WGS sequence"/>
</dbReference>
<dbReference type="eggNOG" id="KOG4237">
    <property type="taxonomic scope" value="Eukaryota"/>
</dbReference>
<accession>T1FZM9</accession>
<dbReference type="InterPro" id="IPR050541">
    <property type="entry name" value="LRR_TM_domain-containing"/>
</dbReference>
<reference evidence="7" key="1">
    <citation type="submission" date="2012-12" db="EMBL/GenBank/DDBJ databases">
        <authorList>
            <person name="Hellsten U."/>
            <person name="Grimwood J."/>
            <person name="Chapman J.A."/>
            <person name="Shapiro H."/>
            <person name="Aerts A."/>
            <person name="Otillar R.P."/>
            <person name="Terry A.Y."/>
            <person name="Boore J.L."/>
            <person name="Simakov O."/>
            <person name="Marletaz F."/>
            <person name="Cho S.-J."/>
            <person name="Edsinger-Gonzales E."/>
            <person name="Havlak P."/>
            <person name="Kuo D.-H."/>
            <person name="Larsson T."/>
            <person name="Lv J."/>
            <person name="Arendt D."/>
            <person name="Savage R."/>
            <person name="Osoegawa K."/>
            <person name="de Jong P."/>
            <person name="Lindberg D.R."/>
            <person name="Seaver E.C."/>
            <person name="Weisblat D.A."/>
            <person name="Putnam N.H."/>
            <person name="Grigoriev I.V."/>
            <person name="Rokhsar D.S."/>
        </authorList>
    </citation>
    <scope>NUCLEOTIDE SEQUENCE</scope>
</reference>
<dbReference type="Pfam" id="PF00560">
    <property type="entry name" value="LRR_1"/>
    <property type="match status" value="1"/>
</dbReference>
<reference evidence="5 7" key="2">
    <citation type="journal article" date="2013" name="Nature">
        <title>Insights into bilaterian evolution from three spiralian genomes.</title>
        <authorList>
            <person name="Simakov O."/>
            <person name="Marletaz F."/>
            <person name="Cho S.J."/>
            <person name="Edsinger-Gonzales E."/>
            <person name="Havlak P."/>
            <person name="Hellsten U."/>
            <person name="Kuo D.H."/>
            <person name="Larsson T."/>
            <person name="Lv J."/>
            <person name="Arendt D."/>
            <person name="Savage R."/>
            <person name="Osoegawa K."/>
            <person name="de Jong P."/>
            <person name="Grimwood J."/>
            <person name="Chapman J.A."/>
            <person name="Shapiro H."/>
            <person name="Aerts A."/>
            <person name="Otillar R.P."/>
            <person name="Terry A.Y."/>
            <person name="Boore J.L."/>
            <person name="Grigoriev I.V."/>
            <person name="Lindberg D.R."/>
            <person name="Seaver E.C."/>
            <person name="Weisblat D.A."/>
            <person name="Putnam N.H."/>
            <person name="Rokhsar D.S."/>
        </authorList>
    </citation>
    <scope>NUCLEOTIDE SEQUENCE</scope>
</reference>
<dbReference type="PANTHER" id="PTHR24369:SF210">
    <property type="entry name" value="CHAOPTIN-RELATED"/>
    <property type="match status" value="1"/>
</dbReference>
<dbReference type="CTD" id="20214277"/>
<dbReference type="HOGENOM" id="CLU_000288_18_10_1"/>
<dbReference type="EnsemblMetazoa" id="HelroT68977">
    <property type="protein sequence ID" value="HelroP68977"/>
    <property type="gene ID" value="HelroG68977"/>
</dbReference>
<dbReference type="SUPFAM" id="SSF52058">
    <property type="entry name" value="L domain-like"/>
    <property type="match status" value="1"/>
</dbReference>
<feature type="domain" description="LRRCT" evidence="4">
    <location>
        <begin position="178"/>
        <end position="231"/>
    </location>
</feature>
<dbReference type="GeneID" id="20214277"/>
<evidence type="ECO:0000313" key="5">
    <source>
        <dbReference type="EMBL" id="ESN94389.1"/>
    </source>
</evidence>
<dbReference type="EMBL" id="KB097571">
    <property type="protein sequence ID" value="ESN94389.1"/>
    <property type="molecule type" value="Genomic_DNA"/>
</dbReference>
<sequence>MFRLKTADCINRNFQHIPRNLDADLEVLKMSWNNVATLQEEDFSNYPNLYELVLSNNRVGYIYPNTFDNLKLVRIIDLESNNFFQIKEYFFSNLLSLKSLVLKNNPIETIEKGSFRNLLNLEVLNLERCQLKIFDGYLMSDLKSLQELNLNNNNLTTLHENSQHFVPKTISVLRLGGNPWRCDCGLKWLKQLLDLSSLNWNFSKNSPTCSSPEILKEVAWVQLKHHQFTCAAR</sequence>
<evidence type="ECO:0000313" key="6">
    <source>
        <dbReference type="EnsemblMetazoa" id="HelroP68977"/>
    </source>
</evidence>
<keyword evidence="7" id="KW-1185">Reference proteome</keyword>
<dbReference type="GO" id="GO:0005249">
    <property type="term" value="F:voltage-gated potassium channel activity"/>
    <property type="evidence" value="ECO:0000318"/>
    <property type="project" value="GO_Central"/>
</dbReference>
<evidence type="ECO:0000256" key="3">
    <source>
        <dbReference type="ARBA" id="ARBA00022737"/>
    </source>
</evidence>
<name>T1FZM9_HELRO</name>
<dbReference type="InterPro" id="IPR000483">
    <property type="entry name" value="Cys-rich_flank_reg_C"/>
</dbReference>
<dbReference type="EMBL" id="AMQM01001583">
    <property type="status" value="NOT_ANNOTATED_CDS"/>
    <property type="molecule type" value="Genomic_DNA"/>
</dbReference>
<reference evidence="6" key="3">
    <citation type="submission" date="2015-06" db="UniProtKB">
        <authorList>
            <consortium name="EnsemblMetazoa"/>
        </authorList>
    </citation>
    <scope>IDENTIFICATION</scope>
</reference>
<dbReference type="PROSITE" id="PS51450">
    <property type="entry name" value="LRR"/>
    <property type="match status" value="1"/>
</dbReference>
<evidence type="ECO:0000256" key="1">
    <source>
        <dbReference type="ARBA" id="ARBA00022614"/>
    </source>
</evidence>
<keyword evidence="1" id="KW-0433">Leucine-rich repeat</keyword>
<dbReference type="OrthoDB" id="10008953at2759"/>
<dbReference type="SMART" id="SM00369">
    <property type="entry name" value="LRR_TYP"/>
    <property type="match status" value="6"/>
</dbReference>
<keyword evidence="3" id="KW-0677">Repeat</keyword>
<dbReference type="InterPro" id="IPR032675">
    <property type="entry name" value="LRR_dom_sf"/>
</dbReference>
<dbReference type="STRING" id="6412.T1FZM9"/>
<dbReference type="OMA" id="CFSSECI"/>
<dbReference type="GO" id="GO:0044325">
    <property type="term" value="F:transmembrane transporter binding"/>
    <property type="evidence" value="ECO:0000318"/>
    <property type="project" value="GO_Central"/>
</dbReference>
<evidence type="ECO:0000259" key="4">
    <source>
        <dbReference type="SMART" id="SM00082"/>
    </source>
</evidence>